<evidence type="ECO:0000313" key="2">
    <source>
        <dbReference type="EMBL" id="KAA2239191.1"/>
    </source>
</evidence>
<reference evidence="2 3" key="2">
    <citation type="submission" date="2019-09" db="EMBL/GenBank/DDBJ databases">
        <authorList>
            <person name="Jin C."/>
        </authorList>
    </citation>
    <scope>NUCLEOTIDE SEQUENCE [LARGE SCALE GENOMIC DNA]</scope>
    <source>
        <strain evidence="2 3">BN140078</strain>
    </source>
</reference>
<dbReference type="InterPro" id="IPR001296">
    <property type="entry name" value="Glyco_trans_1"/>
</dbReference>
<dbReference type="CDD" id="cd03801">
    <property type="entry name" value="GT4_PimA-like"/>
    <property type="match status" value="1"/>
</dbReference>
<keyword evidence="2" id="KW-0808">Transferase</keyword>
<evidence type="ECO:0000313" key="3">
    <source>
        <dbReference type="Proteomes" id="UP000324611"/>
    </source>
</evidence>
<dbReference type="PANTHER" id="PTHR12526">
    <property type="entry name" value="GLYCOSYLTRANSFERASE"/>
    <property type="match status" value="1"/>
</dbReference>
<comment type="caution">
    <text evidence="2">The sequence shown here is derived from an EMBL/GenBank/DDBJ whole genome shotgun (WGS) entry which is preliminary data.</text>
</comment>
<dbReference type="Proteomes" id="UP000324611">
    <property type="component" value="Unassembled WGS sequence"/>
</dbReference>
<feature type="domain" description="Glycosyl transferase family 1" evidence="1">
    <location>
        <begin position="179"/>
        <end position="338"/>
    </location>
</feature>
<protein>
    <submittedName>
        <fullName evidence="2">Glycosyltransferase family 4 protein</fullName>
    </submittedName>
</protein>
<evidence type="ECO:0000259" key="1">
    <source>
        <dbReference type="Pfam" id="PF00534"/>
    </source>
</evidence>
<dbReference type="PANTHER" id="PTHR12526:SF630">
    <property type="entry name" value="GLYCOSYLTRANSFERASE"/>
    <property type="match status" value="1"/>
</dbReference>
<keyword evidence="3" id="KW-1185">Reference proteome</keyword>
<dbReference type="AlphaFoldDB" id="A0A5B2VJF5"/>
<dbReference type="SUPFAM" id="SSF53756">
    <property type="entry name" value="UDP-Glycosyltransferase/glycogen phosphorylase"/>
    <property type="match status" value="1"/>
</dbReference>
<accession>A0A5B2VJF5</accession>
<dbReference type="EMBL" id="VUOC01000004">
    <property type="protein sequence ID" value="KAA2239191.1"/>
    <property type="molecule type" value="Genomic_DNA"/>
</dbReference>
<dbReference type="Gene3D" id="3.40.50.2000">
    <property type="entry name" value="Glycogen Phosphorylase B"/>
    <property type="match status" value="2"/>
</dbReference>
<reference evidence="2 3" key="1">
    <citation type="submission" date="2019-09" db="EMBL/GenBank/DDBJ databases">
        <title>Chitinophaga ginsengihumi sp. nov., isolated from soil of ginseng rhizosphere.</title>
        <authorList>
            <person name="Lee J."/>
        </authorList>
    </citation>
    <scope>NUCLEOTIDE SEQUENCE [LARGE SCALE GENOMIC DNA]</scope>
    <source>
        <strain evidence="2 3">BN140078</strain>
    </source>
</reference>
<gene>
    <name evidence="2" type="ORF">F0L74_23585</name>
</gene>
<dbReference type="Pfam" id="PF00534">
    <property type="entry name" value="Glycos_transf_1"/>
    <property type="match status" value="1"/>
</dbReference>
<name>A0A5B2VJF5_9BACT</name>
<organism evidence="2 3">
    <name type="scientific">Chitinophaga agrisoli</name>
    <dbReference type="NCBI Taxonomy" id="2607653"/>
    <lineage>
        <taxon>Bacteria</taxon>
        <taxon>Pseudomonadati</taxon>
        <taxon>Bacteroidota</taxon>
        <taxon>Chitinophagia</taxon>
        <taxon>Chitinophagales</taxon>
        <taxon>Chitinophagaceae</taxon>
        <taxon>Chitinophaga</taxon>
    </lineage>
</organism>
<sequence length="361" mass="41065">MIMSNRKVLILQTVITHYRVPLFNFIGSHPGISLTVAYDKKMERANCRLDPAKMAFDVIAYEKAKFLGPLQKIRDLRALTAGYDVVIFQGDLHLVVPIISSLVPSKRQKVYCWGIGLSSSNGLRERPLADKIRYWLNDWSDGTILYSAHVAEIYRRRVSRPNKVYVAHNSIEVQHFPFSDEKRTRIVSLGTFKKNKRLPDLVTAFANIINRIPEEITLDFIGDGEDGPLLQQMAQERGITERVIFHGRIEEDAKIWPILKNALVSVSPTQAGLSVLHAMAMGCPFLTSVNAVTGGEKFNITDNRTGYYYNGEINDLENKLLQIIRDPLANQRVAYNAYVYYHGKRRVEQMAQSLIEVILQD</sequence>
<dbReference type="GO" id="GO:0016757">
    <property type="term" value="F:glycosyltransferase activity"/>
    <property type="evidence" value="ECO:0007669"/>
    <property type="project" value="InterPro"/>
</dbReference>
<proteinExistence type="predicted"/>